<dbReference type="Proteomes" id="UP000277204">
    <property type="component" value="Unassembled WGS sequence"/>
</dbReference>
<evidence type="ECO:0000313" key="1">
    <source>
        <dbReference type="EMBL" id="VDP03346.1"/>
    </source>
</evidence>
<protein>
    <submittedName>
        <fullName evidence="1">Uncharacterized protein</fullName>
    </submittedName>
</protein>
<proteinExistence type="predicted"/>
<accession>A0A3P8E823</accession>
<name>A0A3P8E823_9TREM</name>
<keyword evidence="2" id="KW-1185">Reference proteome</keyword>
<gene>
    <name evidence="1" type="ORF">SMRZ_LOCUS13001</name>
</gene>
<dbReference type="EMBL" id="UZAI01008904">
    <property type="protein sequence ID" value="VDP03346.1"/>
    <property type="molecule type" value="Genomic_DNA"/>
</dbReference>
<dbReference type="AlphaFoldDB" id="A0A3P8E823"/>
<sequence length="42" mass="5045">MYMFGVKVFRGGHYNYIQEWYSRFECGLLKHGLNENFLGILI</sequence>
<evidence type="ECO:0000313" key="2">
    <source>
        <dbReference type="Proteomes" id="UP000277204"/>
    </source>
</evidence>
<organism evidence="1 2">
    <name type="scientific">Schistosoma margrebowiei</name>
    <dbReference type="NCBI Taxonomy" id="48269"/>
    <lineage>
        <taxon>Eukaryota</taxon>
        <taxon>Metazoa</taxon>
        <taxon>Spiralia</taxon>
        <taxon>Lophotrochozoa</taxon>
        <taxon>Platyhelminthes</taxon>
        <taxon>Trematoda</taxon>
        <taxon>Digenea</taxon>
        <taxon>Strigeidida</taxon>
        <taxon>Schistosomatoidea</taxon>
        <taxon>Schistosomatidae</taxon>
        <taxon>Schistosoma</taxon>
    </lineage>
</organism>
<reference evidence="1 2" key="1">
    <citation type="submission" date="2018-11" db="EMBL/GenBank/DDBJ databases">
        <authorList>
            <consortium name="Pathogen Informatics"/>
        </authorList>
    </citation>
    <scope>NUCLEOTIDE SEQUENCE [LARGE SCALE GENOMIC DNA]</scope>
    <source>
        <strain evidence="1 2">Zambia</strain>
    </source>
</reference>